<feature type="signal peptide" evidence="1">
    <location>
        <begin position="1"/>
        <end position="20"/>
    </location>
</feature>
<name>A0ABS9V8W2_9BACT</name>
<feature type="chain" id="PRO_5047135195" evidence="1">
    <location>
        <begin position="21"/>
        <end position="182"/>
    </location>
</feature>
<dbReference type="SUPFAM" id="SSF103515">
    <property type="entry name" value="Autotransporter"/>
    <property type="match status" value="1"/>
</dbReference>
<dbReference type="InterPro" id="IPR036709">
    <property type="entry name" value="Autotransporte_beta_dom_sf"/>
</dbReference>
<evidence type="ECO:0000313" key="3">
    <source>
        <dbReference type="Proteomes" id="UP001165430"/>
    </source>
</evidence>
<gene>
    <name evidence="2" type="ORF">MM213_05170</name>
</gene>
<accession>A0ABS9V8W2</accession>
<dbReference type="Pfam" id="PF12099">
    <property type="entry name" value="DUF3575"/>
    <property type="match status" value="1"/>
</dbReference>
<protein>
    <submittedName>
        <fullName evidence="2">DUF3575 domain-containing protein</fullName>
    </submittedName>
</protein>
<keyword evidence="1" id="KW-0732">Signal</keyword>
<keyword evidence="3" id="KW-1185">Reference proteome</keyword>
<proteinExistence type="predicted"/>
<sequence length="182" mass="20584">MNKILLTVFAFFLFATSLSAQSVMEKEHSTGEIKLNFLNTILLGSVEIGYEHFIEKDQSIGVEIHFNDRFAYVGTNDNKDFSATSILASYNFYFVGDENGKLYISPFAKYRFGDFTEIENNVTNIVDMNSFLIGLGAGYKWVFNDKFAFGPYASIARGFSKEVNDRFAAVEFKAGFSVGYRF</sequence>
<organism evidence="2 3">
    <name type="scientific">Belliella alkalica</name>
    <dbReference type="NCBI Taxonomy" id="1730871"/>
    <lineage>
        <taxon>Bacteria</taxon>
        <taxon>Pseudomonadati</taxon>
        <taxon>Bacteroidota</taxon>
        <taxon>Cytophagia</taxon>
        <taxon>Cytophagales</taxon>
        <taxon>Cyclobacteriaceae</taxon>
        <taxon>Belliella</taxon>
    </lineage>
</organism>
<dbReference type="Proteomes" id="UP001165430">
    <property type="component" value="Unassembled WGS sequence"/>
</dbReference>
<dbReference type="InterPro" id="IPR021958">
    <property type="entry name" value="DUF3575"/>
</dbReference>
<dbReference type="RefSeq" id="WP_241410404.1">
    <property type="nucleotide sequence ID" value="NZ_JAKZGO010000003.1"/>
</dbReference>
<comment type="caution">
    <text evidence="2">The sequence shown here is derived from an EMBL/GenBank/DDBJ whole genome shotgun (WGS) entry which is preliminary data.</text>
</comment>
<dbReference type="EMBL" id="JAKZGO010000003">
    <property type="protein sequence ID" value="MCH7412867.1"/>
    <property type="molecule type" value="Genomic_DNA"/>
</dbReference>
<reference evidence="2" key="1">
    <citation type="submission" date="2022-03" db="EMBL/GenBank/DDBJ databases">
        <title>De novo assembled genomes of Belliella spp. (Cyclobacteriaceae) strains.</title>
        <authorList>
            <person name="Szabo A."/>
            <person name="Korponai K."/>
            <person name="Felfoldi T."/>
        </authorList>
    </citation>
    <scope>NUCLEOTIDE SEQUENCE</scope>
    <source>
        <strain evidence="2">DSM 111903</strain>
    </source>
</reference>
<evidence type="ECO:0000313" key="2">
    <source>
        <dbReference type="EMBL" id="MCH7412867.1"/>
    </source>
</evidence>
<evidence type="ECO:0000256" key="1">
    <source>
        <dbReference type="SAM" id="SignalP"/>
    </source>
</evidence>